<accession>A0A7Y9UL33</accession>
<feature type="domain" description="DUF218" evidence="2">
    <location>
        <begin position="91"/>
        <end position="257"/>
    </location>
</feature>
<dbReference type="AlphaFoldDB" id="A0A7Y9UL33"/>
<feature type="transmembrane region" description="Helical" evidence="1">
    <location>
        <begin position="38"/>
        <end position="62"/>
    </location>
</feature>
<proteinExistence type="predicted"/>
<evidence type="ECO:0000259" key="2">
    <source>
        <dbReference type="Pfam" id="PF02698"/>
    </source>
</evidence>
<evidence type="ECO:0000256" key="1">
    <source>
        <dbReference type="SAM" id="Phobius"/>
    </source>
</evidence>
<dbReference type="InterPro" id="IPR014729">
    <property type="entry name" value="Rossmann-like_a/b/a_fold"/>
</dbReference>
<evidence type="ECO:0000313" key="4">
    <source>
        <dbReference type="Proteomes" id="UP000518288"/>
    </source>
</evidence>
<feature type="transmembrane region" description="Helical" evidence="1">
    <location>
        <begin position="12"/>
        <end position="31"/>
    </location>
</feature>
<dbReference type="PANTHER" id="PTHR30336">
    <property type="entry name" value="INNER MEMBRANE PROTEIN, PROBABLE PERMEASE"/>
    <property type="match status" value="1"/>
</dbReference>
<sequence length="262" mass="28416">MLLDPSWKPLLSALVQPPASLLLLILLGLWLMRRRPRLGGGLIVLSTAGLWLMCCVATAHWLQDAVLRPPPALSTAQVRALMRGPGQTPTAVVVLGAGRHRLAAEYGTSSLTQQAMVRLRYGVWLARRTGQPLAYAGGVGWAQTGERSEAETAAQIVQDDYGTSLRWTESRSRDTRENADLMVPMLDSAGIKRIVLVTHASHMPRAMRAFRDAAGKGMVIVPAPVAAVTRDEQPLLDWMPSQQGFVLVHNALHEVLGLITGS</sequence>
<dbReference type="Pfam" id="PF02698">
    <property type="entry name" value="DUF218"/>
    <property type="match status" value="1"/>
</dbReference>
<dbReference type="CDD" id="cd06259">
    <property type="entry name" value="YdcF-like"/>
    <property type="match status" value="1"/>
</dbReference>
<keyword evidence="1" id="KW-0812">Transmembrane</keyword>
<organism evidence="3 4">
    <name type="scientific">Sphaerotilus montanus</name>
    <dbReference type="NCBI Taxonomy" id="522889"/>
    <lineage>
        <taxon>Bacteria</taxon>
        <taxon>Pseudomonadati</taxon>
        <taxon>Pseudomonadota</taxon>
        <taxon>Betaproteobacteria</taxon>
        <taxon>Burkholderiales</taxon>
        <taxon>Sphaerotilaceae</taxon>
        <taxon>Sphaerotilus</taxon>
    </lineage>
</organism>
<dbReference type="InterPro" id="IPR003848">
    <property type="entry name" value="DUF218"/>
</dbReference>
<dbReference type="EMBL" id="JACCFH010000001">
    <property type="protein sequence ID" value="NYG34335.1"/>
    <property type="molecule type" value="Genomic_DNA"/>
</dbReference>
<reference evidence="3 4" key="1">
    <citation type="submission" date="2020-07" db="EMBL/GenBank/DDBJ databases">
        <title>Genomic Encyclopedia of Archaeal and Bacterial Type Strains, Phase II (KMG-II): from individual species to whole genera.</title>
        <authorList>
            <person name="Goeker M."/>
        </authorList>
    </citation>
    <scope>NUCLEOTIDE SEQUENCE [LARGE SCALE GENOMIC DNA]</scope>
    <source>
        <strain evidence="3 4">DSM 21226</strain>
    </source>
</reference>
<dbReference type="Proteomes" id="UP000518288">
    <property type="component" value="Unassembled WGS sequence"/>
</dbReference>
<comment type="caution">
    <text evidence="3">The sequence shown here is derived from an EMBL/GenBank/DDBJ whole genome shotgun (WGS) entry which is preliminary data.</text>
</comment>
<dbReference type="GO" id="GO:0005886">
    <property type="term" value="C:plasma membrane"/>
    <property type="evidence" value="ECO:0007669"/>
    <property type="project" value="TreeGrafter"/>
</dbReference>
<keyword evidence="1" id="KW-1133">Transmembrane helix</keyword>
<dbReference type="InterPro" id="IPR051599">
    <property type="entry name" value="Cell_Envelope_Assoc"/>
</dbReference>
<keyword evidence="1" id="KW-0472">Membrane</keyword>
<dbReference type="GO" id="GO:0043164">
    <property type="term" value="P:Gram-negative-bacterium-type cell wall biogenesis"/>
    <property type="evidence" value="ECO:0007669"/>
    <property type="project" value="TreeGrafter"/>
</dbReference>
<protein>
    <submittedName>
        <fullName evidence="3">Uncharacterized SAM-binding protein YcdF (DUF218 family)</fullName>
    </submittedName>
</protein>
<dbReference type="Gene3D" id="3.40.50.620">
    <property type="entry name" value="HUPs"/>
    <property type="match status" value="1"/>
</dbReference>
<keyword evidence="4" id="KW-1185">Reference proteome</keyword>
<gene>
    <name evidence="3" type="ORF">BDD16_003321</name>
</gene>
<evidence type="ECO:0000313" key="3">
    <source>
        <dbReference type="EMBL" id="NYG34335.1"/>
    </source>
</evidence>
<dbReference type="RefSeq" id="WP_310732857.1">
    <property type="nucleotide sequence ID" value="NZ_JACCFH010000001.1"/>
</dbReference>
<name>A0A7Y9UL33_9BURK</name>
<dbReference type="PANTHER" id="PTHR30336:SF4">
    <property type="entry name" value="ENVELOPE BIOGENESIS FACTOR ELYC"/>
    <property type="match status" value="1"/>
</dbReference>
<dbReference type="GO" id="GO:0000270">
    <property type="term" value="P:peptidoglycan metabolic process"/>
    <property type="evidence" value="ECO:0007669"/>
    <property type="project" value="TreeGrafter"/>
</dbReference>